<dbReference type="InterPro" id="IPR001789">
    <property type="entry name" value="Sig_transdc_resp-reg_receiver"/>
</dbReference>
<evidence type="ECO:0000259" key="7">
    <source>
        <dbReference type="PROSITE" id="PS50110"/>
    </source>
</evidence>
<keyword evidence="9" id="KW-1185">Reference proteome</keyword>
<name>A0ABW4JPV4_9BACL</name>
<protein>
    <submittedName>
        <fullName evidence="8">Response regulator</fullName>
    </submittedName>
</protein>
<evidence type="ECO:0000256" key="1">
    <source>
        <dbReference type="ARBA" id="ARBA00022553"/>
    </source>
</evidence>
<evidence type="ECO:0000256" key="3">
    <source>
        <dbReference type="ARBA" id="ARBA00023125"/>
    </source>
</evidence>
<dbReference type="SUPFAM" id="SSF52172">
    <property type="entry name" value="CheY-like"/>
    <property type="match status" value="1"/>
</dbReference>
<dbReference type="Pfam" id="PF00196">
    <property type="entry name" value="GerE"/>
    <property type="match status" value="1"/>
</dbReference>
<dbReference type="EMBL" id="JBHUCX010000099">
    <property type="protein sequence ID" value="MFD1677865.1"/>
    <property type="molecule type" value="Genomic_DNA"/>
</dbReference>
<dbReference type="InterPro" id="IPR000792">
    <property type="entry name" value="Tscrpt_reg_LuxR_C"/>
</dbReference>
<dbReference type="CDD" id="cd17535">
    <property type="entry name" value="REC_NarL-like"/>
    <property type="match status" value="1"/>
</dbReference>
<feature type="domain" description="Response regulatory" evidence="7">
    <location>
        <begin position="3"/>
        <end position="118"/>
    </location>
</feature>
<comment type="caution">
    <text evidence="8">The sequence shown here is derived from an EMBL/GenBank/DDBJ whole genome shotgun (WGS) entry which is preliminary data.</text>
</comment>
<dbReference type="InterPro" id="IPR058245">
    <property type="entry name" value="NreC/VraR/RcsB-like_REC"/>
</dbReference>
<dbReference type="PROSITE" id="PS00622">
    <property type="entry name" value="HTH_LUXR_1"/>
    <property type="match status" value="1"/>
</dbReference>
<reference evidence="9" key="1">
    <citation type="journal article" date="2019" name="Int. J. Syst. Evol. Microbiol.">
        <title>The Global Catalogue of Microorganisms (GCM) 10K type strain sequencing project: providing services to taxonomists for standard genome sequencing and annotation.</title>
        <authorList>
            <consortium name="The Broad Institute Genomics Platform"/>
            <consortium name="The Broad Institute Genome Sequencing Center for Infectious Disease"/>
            <person name="Wu L."/>
            <person name="Ma J."/>
        </authorList>
    </citation>
    <scope>NUCLEOTIDE SEQUENCE [LARGE SCALE GENOMIC DNA]</scope>
    <source>
        <strain evidence="9">CGMCC 1.12286</strain>
    </source>
</reference>
<feature type="modified residue" description="4-aspartylphosphate" evidence="5">
    <location>
        <position position="53"/>
    </location>
</feature>
<evidence type="ECO:0000256" key="4">
    <source>
        <dbReference type="ARBA" id="ARBA00023163"/>
    </source>
</evidence>
<dbReference type="InterPro" id="IPR011006">
    <property type="entry name" value="CheY-like_superfamily"/>
</dbReference>
<dbReference type="CDD" id="cd06170">
    <property type="entry name" value="LuxR_C_like"/>
    <property type="match status" value="1"/>
</dbReference>
<dbReference type="SMART" id="SM00421">
    <property type="entry name" value="HTH_LUXR"/>
    <property type="match status" value="1"/>
</dbReference>
<evidence type="ECO:0000313" key="8">
    <source>
        <dbReference type="EMBL" id="MFD1677865.1"/>
    </source>
</evidence>
<dbReference type="PANTHER" id="PTHR43214">
    <property type="entry name" value="TWO-COMPONENT RESPONSE REGULATOR"/>
    <property type="match status" value="1"/>
</dbReference>
<organism evidence="8 9">
    <name type="scientific">Alicyclobacillus fodiniaquatilis</name>
    <dbReference type="NCBI Taxonomy" id="1661150"/>
    <lineage>
        <taxon>Bacteria</taxon>
        <taxon>Bacillati</taxon>
        <taxon>Bacillota</taxon>
        <taxon>Bacilli</taxon>
        <taxon>Bacillales</taxon>
        <taxon>Alicyclobacillaceae</taxon>
        <taxon>Alicyclobacillus</taxon>
    </lineage>
</organism>
<accession>A0ABW4JPV4</accession>
<dbReference type="InterPro" id="IPR039420">
    <property type="entry name" value="WalR-like"/>
</dbReference>
<proteinExistence type="predicted"/>
<dbReference type="PANTHER" id="PTHR43214:SF43">
    <property type="entry name" value="TWO-COMPONENT RESPONSE REGULATOR"/>
    <property type="match status" value="1"/>
</dbReference>
<feature type="domain" description="HTH luxR-type" evidence="6">
    <location>
        <begin position="153"/>
        <end position="218"/>
    </location>
</feature>
<dbReference type="InterPro" id="IPR016032">
    <property type="entry name" value="Sig_transdc_resp-reg_C-effctor"/>
</dbReference>
<sequence length="229" mass="24958">MIRVLIVDDQRLMREGLRTLLGLENDIMVVGVAGDGSEVIPALTEKPDVVLMDIRMPKMDGITATRNVLQQQPDVKILMLTTYDEQDDVVGALSAGAIGYLLKDMPAEEIAEAIRVAVRGGAVLPPNIAKKFLTAVNQQERAPEPAEPVLQKPPQAVAGLTERETDVLDCLAQGMSNREIAEQLHVTEGTVKNHVSNLIAKLVLRDRTQVALYAVRQGYGQLPTHNKPS</sequence>
<dbReference type="SUPFAM" id="SSF46894">
    <property type="entry name" value="C-terminal effector domain of the bipartite response regulators"/>
    <property type="match status" value="1"/>
</dbReference>
<keyword evidence="3" id="KW-0238">DNA-binding</keyword>
<evidence type="ECO:0000256" key="5">
    <source>
        <dbReference type="PROSITE-ProRule" id="PRU00169"/>
    </source>
</evidence>
<evidence type="ECO:0000259" key="6">
    <source>
        <dbReference type="PROSITE" id="PS50043"/>
    </source>
</evidence>
<dbReference type="PROSITE" id="PS50110">
    <property type="entry name" value="RESPONSE_REGULATORY"/>
    <property type="match status" value="1"/>
</dbReference>
<evidence type="ECO:0000256" key="2">
    <source>
        <dbReference type="ARBA" id="ARBA00023015"/>
    </source>
</evidence>
<evidence type="ECO:0000313" key="9">
    <source>
        <dbReference type="Proteomes" id="UP001597079"/>
    </source>
</evidence>
<keyword evidence="2" id="KW-0805">Transcription regulation</keyword>
<dbReference type="RefSeq" id="WP_377945786.1">
    <property type="nucleotide sequence ID" value="NZ_JBHUCX010000099.1"/>
</dbReference>
<keyword evidence="4" id="KW-0804">Transcription</keyword>
<dbReference type="Gene3D" id="3.40.50.2300">
    <property type="match status" value="1"/>
</dbReference>
<dbReference type="Proteomes" id="UP001597079">
    <property type="component" value="Unassembled WGS sequence"/>
</dbReference>
<dbReference type="SMART" id="SM00448">
    <property type="entry name" value="REC"/>
    <property type="match status" value="1"/>
</dbReference>
<keyword evidence="1 5" id="KW-0597">Phosphoprotein</keyword>
<gene>
    <name evidence="8" type="ORF">ACFSB2_24685</name>
</gene>
<dbReference type="PRINTS" id="PR00038">
    <property type="entry name" value="HTHLUXR"/>
</dbReference>
<dbReference type="PROSITE" id="PS50043">
    <property type="entry name" value="HTH_LUXR_2"/>
    <property type="match status" value="1"/>
</dbReference>
<dbReference type="Pfam" id="PF00072">
    <property type="entry name" value="Response_reg"/>
    <property type="match status" value="1"/>
</dbReference>